<evidence type="ECO:0000313" key="1">
    <source>
        <dbReference type="EMBL" id="MEQ2293179.1"/>
    </source>
</evidence>
<proteinExistence type="predicted"/>
<accession>A0ABV0YHL4</accession>
<comment type="caution">
    <text evidence="1">The sequence shown here is derived from an EMBL/GenBank/DDBJ whole genome shotgun (WGS) entry which is preliminary data.</text>
</comment>
<protein>
    <submittedName>
        <fullName evidence="1">Uncharacterized protein</fullName>
    </submittedName>
</protein>
<keyword evidence="2" id="KW-1185">Reference proteome</keyword>
<dbReference type="Proteomes" id="UP001469553">
    <property type="component" value="Unassembled WGS sequence"/>
</dbReference>
<dbReference type="EMBL" id="JAHRIP010031885">
    <property type="protein sequence ID" value="MEQ2293179.1"/>
    <property type="molecule type" value="Genomic_DNA"/>
</dbReference>
<name>A0ABV0YHL4_9TELE</name>
<organism evidence="1 2">
    <name type="scientific">Ameca splendens</name>
    <dbReference type="NCBI Taxonomy" id="208324"/>
    <lineage>
        <taxon>Eukaryota</taxon>
        <taxon>Metazoa</taxon>
        <taxon>Chordata</taxon>
        <taxon>Craniata</taxon>
        <taxon>Vertebrata</taxon>
        <taxon>Euteleostomi</taxon>
        <taxon>Actinopterygii</taxon>
        <taxon>Neopterygii</taxon>
        <taxon>Teleostei</taxon>
        <taxon>Neoteleostei</taxon>
        <taxon>Acanthomorphata</taxon>
        <taxon>Ovalentaria</taxon>
        <taxon>Atherinomorphae</taxon>
        <taxon>Cyprinodontiformes</taxon>
        <taxon>Goodeidae</taxon>
        <taxon>Ameca</taxon>
    </lineage>
</organism>
<sequence>MRSERRHSLHAFSHNKPEALLSNTQLISPCMTGAFRVNVYSKTTISPSTTAIQGGPGGHRANPFWHTILSLLSGPDVEVLPPTSKHAELSKLGLVTPQSRT</sequence>
<gene>
    <name evidence="1" type="ORF">AMECASPLE_030591</name>
</gene>
<evidence type="ECO:0000313" key="2">
    <source>
        <dbReference type="Proteomes" id="UP001469553"/>
    </source>
</evidence>
<reference evidence="1 2" key="1">
    <citation type="submission" date="2021-06" db="EMBL/GenBank/DDBJ databases">
        <authorList>
            <person name="Palmer J.M."/>
        </authorList>
    </citation>
    <scope>NUCLEOTIDE SEQUENCE [LARGE SCALE GENOMIC DNA]</scope>
    <source>
        <strain evidence="1 2">AS_MEX2019</strain>
        <tissue evidence="1">Muscle</tissue>
    </source>
</reference>